<dbReference type="PANTHER" id="PTHR43546:SF7">
    <property type="entry name" value="METALLO-BETA-LACTAMASE DOMAIN-CONTAINING PROTEIN"/>
    <property type="match status" value="1"/>
</dbReference>
<dbReference type="PANTHER" id="PTHR43546">
    <property type="entry name" value="UPF0173 METAL-DEPENDENT HYDROLASE MJ1163-RELATED"/>
    <property type="match status" value="1"/>
</dbReference>
<name>A0A3D8QE23_9HELO</name>
<organism evidence="1 2">
    <name type="scientific">Coleophoma crateriformis</name>
    <dbReference type="NCBI Taxonomy" id="565419"/>
    <lineage>
        <taxon>Eukaryota</taxon>
        <taxon>Fungi</taxon>
        <taxon>Dikarya</taxon>
        <taxon>Ascomycota</taxon>
        <taxon>Pezizomycotina</taxon>
        <taxon>Leotiomycetes</taxon>
        <taxon>Helotiales</taxon>
        <taxon>Dermateaceae</taxon>
        <taxon>Coleophoma</taxon>
    </lineage>
</organism>
<reference evidence="1 2" key="1">
    <citation type="journal article" date="2018" name="IMA Fungus">
        <title>IMA Genome-F 9: Draft genome sequence of Annulohypoxylon stygium, Aspergillus mulundensis, Berkeleyomyces basicola (syn. Thielaviopsis basicola), Ceratocystis smalleyi, two Cercospora beticola strains, Coleophoma cylindrospora, Fusarium fracticaudum, Phialophora cf. hyalina, and Morchella septimelata.</title>
        <authorList>
            <person name="Wingfield B.D."/>
            <person name="Bills G.F."/>
            <person name="Dong Y."/>
            <person name="Huang W."/>
            <person name="Nel W.J."/>
            <person name="Swalarsk-Parry B.S."/>
            <person name="Vaghefi N."/>
            <person name="Wilken P.M."/>
            <person name="An Z."/>
            <person name="de Beer Z.W."/>
            <person name="De Vos L."/>
            <person name="Chen L."/>
            <person name="Duong T.A."/>
            <person name="Gao Y."/>
            <person name="Hammerbacher A."/>
            <person name="Kikkert J.R."/>
            <person name="Li Y."/>
            <person name="Li H."/>
            <person name="Li K."/>
            <person name="Li Q."/>
            <person name="Liu X."/>
            <person name="Ma X."/>
            <person name="Naidoo K."/>
            <person name="Pethybridge S.J."/>
            <person name="Sun J."/>
            <person name="Steenkamp E.T."/>
            <person name="van der Nest M.A."/>
            <person name="van Wyk S."/>
            <person name="Wingfield M.J."/>
            <person name="Xiong C."/>
            <person name="Yue Q."/>
            <person name="Zhang X."/>
        </authorList>
    </citation>
    <scope>NUCLEOTIDE SEQUENCE [LARGE SCALE GENOMIC DNA]</scope>
    <source>
        <strain evidence="1 2">BP5796</strain>
    </source>
</reference>
<sequence length="281" mass="31286">MQFLIPYPAFPESIMRDNVHGFPTTFPEVAAAKAHPPKKASGKYPSRLFVGTATTILEWRSTQLMPDPDFLRTGDRRSLPIITKPHARKPFSSKVDGESFANVFALHTFQSIRVDVESGSAVLRVPAMSGRHVLPGALGTMHDLFKVVPPANGWMLELGIGTDNVFTCAYRIYISRDTLMVNKLRDIPGCCEGQRVYLMLAHLRGSTLPFPKTPFLTVTMSAKQGLDLLRLINRDLISALHLDDYDVFLSQLDDFNKAVQDAGLSGKVVHLDRKGQYKFQA</sequence>
<dbReference type="Gene3D" id="3.60.15.10">
    <property type="entry name" value="Ribonuclease Z/Hydroxyacylglutathione hydrolase-like"/>
    <property type="match status" value="1"/>
</dbReference>
<gene>
    <name evidence="1" type="ORF">BP5796_11699</name>
</gene>
<comment type="caution">
    <text evidence="1">The sequence shown here is derived from an EMBL/GenBank/DDBJ whole genome shotgun (WGS) entry which is preliminary data.</text>
</comment>
<dbReference type="EMBL" id="PDLN01000019">
    <property type="protein sequence ID" value="RDW60093.1"/>
    <property type="molecule type" value="Genomic_DNA"/>
</dbReference>
<evidence type="ECO:0000313" key="2">
    <source>
        <dbReference type="Proteomes" id="UP000256328"/>
    </source>
</evidence>
<accession>A0A3D8QE23</accession>
<dbReference type="OrthoDB" id="332863at2759"/>
<dbReference type="InterPro" id="IPR050114">
    <property type="entry name" value="UPF0173_UPF0282_UlaG_hydrolase"/>
</dbReference>
<dbReference type="Proteomes" id="UP000256328">
    <property type="component" value="Unassembled WGS sequence"/>
</dbReference>
<protein>
    <submittedName>
        <fullName evidence="1">Uncharacterized protein</fullName>
    </submittedName>
</protein>
<evidence type="ECO:0000313" key="1">
    <source>
        <dbReference type="EMBL" id="RDW60093.1"/>
    </source>
</evidence>
<dbReference type="AlphaFoldDB" id="A0A3D8QE23"/>
<keyword evidence="2" id="KW-1185">Reference proteome</keyword>
<dbReference type="InterPro" id="IPR036866">
    <property type="entry name" value="RibonucZ/Hydroxyglut_hydro"/>
</dbReference>
<proteinExistence type="predicted"/>